<dbReference type="CDD" id="cd01839">
    <property type="entry name" value="SGNH_arylesterase_like"/>
    <property type="match status" value="1"/>
</dbReference>
<sequence length="215" mass="24336">MNTNPDAKRILCYGDSNTHGVLPGSIGRYPADVRWTGILQNELGKGFEVIEEGLWGRTTNLDDPFPGFEDKNGKTYLFGCVRTHLPLDYVVLWLGINDLKKIFNRGGQEVASGIEDLILSIREYILESKEKYSEPKIIIISPHILQDKVVEVKPHFEGAPEKSKYLAEEFEKVAKKYNCEFIDMAKNVIASEVDGIHLEKEEHAKVGKLLAKYIK</sequence>
<dbReference type="Pfam" id="PF13472">
    <property type="entry name" value="Lipase_GDSL_2"/>
    <property type="match status" value="1"/>
</dbReference>
<evidence type="ECO:0000313" key="2">
    <source>
        <dbReference type="EMBL" id="RJO60528.1"/>
    </source>
</evidence>
<dbReference type="SUPFAM" id="SSF52266">
    <property type="entry name" value="SGNH hydrolase"/>
    <property type="match status" value="1"/>
</dbReference>
<proteinExistence type="predicted"/>
<dbReference type="EMBL" id="QZJW01000044">
    <property type="protein sequence ID" value="RJO60528.1"/>
    <property type="molecule type" value="Genomic_DNA"/>
</dbReference>
<protein>
    <recommendedName>
        <fullName evidence="1">SGNH hydrolase-type esterase domain-containing protein</fullName>
    </recommendedName>
</protein>
<name>A0A419DBQ7_9BACT</name>
<accession>A0A419DBQ7</accession>
<dbReference type="InterPro" id="IPR013830">
    <property type="entry name" value="SGNH_hydro"/>
</dbReference>
<dbReference type="AlphaFoldDB" id="A0A419DBQ7"/>
<organism evidence="2 3">
    <name type="scientific">candidate division WS5 bacterium</name>
    <dbReference type="NCBI Taxonomy" id="2093353"/>
    <lineage>
        <taxon>Bacteria</taxon>
        <taxon>candidate division WS5</taxon>
    </lineage>
</organism>
<gene>
    <name evidence="2" type="ORF">C4544_04975</name>
</gene>
<dbReference type="Proteomes" id="UP000285655">
    <property type="component" value="Unassembled WGS sequence"/>
</dbReference>
<evidence type="ECO:0000259" key="1">
    <source>
        <dbReference type="Pfam" id="PF13472"/>
    </source>
</evidence>
<reference evidence="2 3" key="1">
    <citation type="journal article" date="2017" name="ISME J.">
        <title>Energy and carbon metabolisms in a deep terrestrial subsurface fluid microbial community.</title>
        <authorList>
            <person name="Momper L."/>
            <person name="Jungbluth S.P."/>
            <person name="Lee M.D."/>
            <person name="Amend J.P."/>
        </authorList>
    </citation>
    <scope>NUCLEOTIDE SEQUENCE [LARGE SCALE GENOMIC DNA]</scope>
    <source>
        <strain evidence="2">SURF_29</strain>
    </source>
</reference>
<evidence type="ECO:0000313" key="3">
    <source>
        <dbReference type="Proteomes" id="UP000285655"/>
    </source>
</evidence>
<dbReference type="InterPro" id="IPR036514">
    <property type="entry name" value="SGNH_hydro_sf"/>
</dbReference>
<feature type="domain" description="SGNH hydrolase-type esterase" evidence="1">
    <location>
        <begin position="12"/>
        <end position="192"/>
    </location>
</feature>
<comment type="caution">
    <text evidence="2">The sequence shown here is derived from an EMBL/GenBank/DDBJ whole genome shotgun (WGS) entry which is preliminary data.</text>
</comment>
<dbReference type="Gene3D" id="3.40.50.1110">
    <property type="entry name" value="SGNH hydrolase"/>
    <property type="match status" value="1"/>
</dbReference>